<organism evidence="3 4">
    <name type="scientific">Lederbergia graminis</name>
    <dbReference type="NCBI Taxonomy" id="735518"/>
    <lineage>
        <taxon>Bacteria</taxon>
        <taxon>Bacillati</taxon>
        <taxon>Bacillota</taxon>
        <taxon>Bacilli</taxon>
        <taxon>Bacillales</taxon>
        <taxon>Bacillaceae</taxon>
        <taxon>Lederbergia</taxon>
    </lineage>
</organism>
<evidence type="ECO:0000256" key="1">
    <source>
        <dbReference type="ARBA" id="ARBA00022553"/>
    </source>
</evidence>
<accession>A0ABW0LLS8</accession>
<protein>
    <submittedName>
        <fullName evidence="3">STAS domain-containing protein</fullName>
    </submittedName>
</protein>
<dbReference type="InterPro" id="IPR002645">
    <property type="entry name" value="STAS_dom"/>
</dbReference>
<keyword evidence="4" id="KW-1185">Reference proteome</keyword>
<sequence>MNKEIVKYIKAHEDEMLSVWMEEMKKNSDERSINILSNQVFYNTSKEFIDLVVSNILDTDEKFNEKINSFAENIVALGWPLTFITIGLRKLKEIIYGKMTSEREYTVEQINKLMVDLDLWMNPINDQMIETYSATWERTVSLQKIALQELSAPLIPVFEKISIMPLIGTIDTDRARLIMENLLNGVVKHRSEVVLIDITGVPVVDTMVAHHIIQAGEAVRLVGAKCMIVGIRPEIAQTIVNLGIDLNQITTTSTLRKGIEQALEITNRRIVKLEG</sequence>
<proteinExistence type="predicted"/>
<evidence type="ECO:0000313" key="3">
    <source>
        <dbReference type="EMBL" id="MFC5465533.1"/>
    </source>
</evidence>
<dbReference type="PANTHER" id="PTHR33745:SF3">
    <property type="entry name" value="RSBT CO-ANTAGONIST PROTEIN RSBRC"/>
    <property type="match status" value="1"/>
</dbReference>
<reference evidence="4" key="1">
    <citation type="journal article" date="2019" name="Int. J. Syst. Evol. Microbiol.">
        <title>The Global Catalogue of Microorganisms (GCM) 10K type strain sequencing project: providing services to taxonomists for standard genome sequencing and annotation.</title>
        <authorList>
            <consortium name="The Broad Institute Genomics Platform"/>
            <consortium name="The Broad Institute Genome Sequencing Center for Infectious Disease"/>
            <person name="Wu L."/>
            <person name="Ma J."/>
        </authorList>
    </citation>
    <scope>NUCLEOTIDE SEQUENCE [LARGE SCALE GENOMIC DNA]</scope>
    <source>
        <strain evidence="4">CGMCC 1.12237</strain>
    </source>
</reference>
<dbReference type="SUPFAM" id="SSF52091">
    <property type="entry name" value="SpoIIaa-like"/>
    <property type="match status" value="1"/>
</dbReference>
<dbReference type="InterPro" id="IPR014792">
    <property type="entry name" value="RsbRA_N"/>
</dbReference>
<dbReference type="InterPro" id="IPR051932">
    <property type="entry name" value="Bact_StressResp_Reg"/>
</dbReference>
<dbReference type="Gene3D" id="1.10.490.10">
    <property type="entry name" value="Globins"/>
    <property type="match status" value="1"/>
</dbReference>
<dbReference type="InterPro" id="IPR036513">
    <property type="entry name" value="STAS_dom_sf"/>
</dbReference>
<dbReference type="Pfam" id="PF01740">
    <property type="entry name" value="STAS"/>
    <property type="match status" value="1"/>
</dbReference>
<comment type="caution">
    <text evidence="3">The sequence shown here is derived from an EMBL/GenBank/DDBJ whole genome shotgun (WGS) entry which is preliminary data.</text>
</comment>
<evidence type="ECO:0000313" key="4">
    <source>
        <dbReference type="Proteomes" id="UP001596147"/>
    </source>
</evidence>
<evidence type="ECO:0000259" key="2">
    <source>
        <dbReference type="PROSITE" id="PS50801"/>
    </source>
</evidence>
<dbReference type="CDD" id="cd07041">
    <property type="entry name" value="STAS_RsbR_RsbS_like"/>
    <property type="match status" value="1"/>
</dbReference>
<dbReference type="InterPro" id="IPR012292">
    <property type="entry name" value="Globin/Proto"/>
</dbReference>
<dbReference type="Gene3D" id="3.30.750.24">
    <property type="entry name" value="STAS domain"/>
    <property type="match status" value="1"/>
</dbReference>
<dbReference type="Pfam" id="PF08678">
    <property type="entry name" value="Rsbr_N"/>
    <property type="match status" value="1"/>
</dbReference>
<name>A0ABW0LLS8_9BACI</name>
<feature type="domain" description="STAS" evidence="2">
    <location>
        <begin position="151"/>
        <end position="266"/>
    </location>
</feature>
<dbReference type="PROSITE" id="PS50801">
    <property type="entry name" value="STAS"/>
    <property type="match status" value="1"/>
</dbReference>
<dbReference type="EMBL" id="JBHSMC010000014">
    <property type="protein sequence ID" value="MFC5465533.1"/>
    <property type="molecule type" value="Genomic_DNA"/>
</dbReference>
<keyword evidence="1" id="KW-0597">Phosphoprotein</keyword>
<dbReference type="Proteomes" id="UP001596147">
    <property type="component" value="Unassembled WGS sequence"/>
</dbReference>
<gene>
    <name evidence="3" type="ORF">ACFPM4_12300</name>
</gene>
<dbReference type="RefSeq" id="WP_382352005.1">
    <property type="nucleotide sequence ID" value="NZ_JBHSMC010000014.1"/>
</dbReference>
<dbReference type="PANTHER" id="PTHR33745">
    <property type="entry name" value="RSBT ANTAGONIST PROTEIN RSBS-RELATED"/>
    <property type="match status" value="1"/>
</dbReference>